<evidence type="ECO:0000313" key="2">
    <source>
        <dbReference type="EMBL" id="MDY5141033.1"/>
    </source>
</evidence>
<evidence type="ECO:0000313" key="5">
    <source>
        <dbReference type="Proteomes" id="UP001288320"/>
    </source>
</evidence>
<reference evidence="2 4" key="1">
    <citation type="submission" date="2023-10" db="EMBL/GenBank/DDBJ databases">
        <title>Whole Genome based description of the genera Actinobaculum and Actinotignum reveals a complex phylogenetic relationship within the species included in the genus Actinotignum.</title>
        <authorList>
            <person name="Jensen C.S."/>
            <person name="Dargis R."/>
            <person name="Kemp M."/>
            <person name="Christensen J.J."/>
        </authorList>
    </citation>
    <scope>NUCLEOTIDE SEQUENCE</scope>
    <source>
        <strain evidence="3 4">SLA_B089</strain>
        <strain evidence="2">SLA_B245</strain>
    </source>
</reference>
<keyword evidence="4" id="KW-1185">Reference proteome</keyword>
<dbReference type="GeneID" id="92813230"/>
<dbReference type="Proteomes" id="UP001288320">
    <property type="component" value="Unassembled WGS sequence"/>
</dbReference>
<organism evidence="2 5">
    <name type="scientific">Actinotignum timonense</name>
    <dbReference type="NCBI Taxonomy" id="1870995"/>
    <lineage>
        <taxon>Bacteria</taxon>
        <taxon>Bacillati</taxon>
        <taxon>Actinomycetota</taxon>
        <taxon>Actinomycetes</taxon>
        <taxon>Actinomycetales</taxon>
        <taxon>Actinomycetaceae</taxon>
        <taxon>Actinotignum</taxon>
    </lineage>
</organism>
<keyword evidence="1" id="KW-0472">Membrane</keyword>
<dbReference type="RefSeq" id="WP_180948690.1">
    <property type="nucleotide sequence ID" value="NZ_CAUPFC010000013.1"/>
</dbReference>
<sequence>MKKVGYVLLAILVPFGFIIKEARMALGALFSLFFFLATDGIFRRKKRDKGDDVA</sequence>
<evidence type="ECO:0000313" key="4">
    <source>
        <dbReference type="Proteomes" id="UP001284901"/>
    </source>
</evidence>
<dbReference type="EMBL" id="JAWNFY010000013">
    <property type="protein sequence ID" value="MDY5146484.1"/>
    <property type="molecule type" value="Genomic_DNA"/>
</dbReference>
<feature type="transmembrane region" description="Helical" evidence="1">
    <location>
        <begin position="6"/>
        <end position="37"/>
    </location>
</feature>
<dbReference type="AlphaFoldDB" id="A0AAW9HDF0"/>
<dbReference type="EMBL" id="JAWNFV010000014">
    <property type="protein sequence ID" value="MDY5141033.1"/>
    <property type="molecule type" value="Genomic_DNA"/>
</dbReference>
<protein>
    <submittedName>
        <fullName evidence="2">Uncharacterized protein</fullName>
    </submittedName>
</protein>
<comment type="caution">
    <text evidence="2">The sequence shown here is derived from an EMBL/GenBank/DDBJ whole genome shotgun (WGS) entry which is preliminary data.</text>
</comment>
<evidence type="ECO:0000256" key="1">
    <source>
        <dbReference type="SAM" id="Phobius"/>
    </source>
</evidence>
<keyword evidence="1" id="KW-0812">Transmembrane</keyword>
<dbReference type="Proteomes" id="UP001284901">
    <property type="component" value="Unassembled WGS sequence"/>
</dbReference>
<name>A0AAW9HDF0_9ACTO</name>
<evidence type="ECO:0000313" key="3">
    <source>
        <dbReference type="EMBL" id="MDY5146484.1"/>
    </source>
</evidence>
<accession>A0AAW9HDF0</accession>
<gene>
    <name evidence="2" type="ORF">R6G74_06885</name>
    <name evidence="3" type="ORF">R6P33_05525</name>
</gene>
<proteinExistence type="predicted"/>
<keyword evidence="1" id="KW-1133">Transmembrane helix</keyword>